<keyword evidence="10" id="KW-1185">Reference proteome</keyword>
<sequence>MRACRCIEGEASHSVGRFSDRSSARKKERDSRFELLRIVCMMLIVLHHFALHGEWTGDIPRVFIDWISMGGKVGVDCFIFISAYFLIRSRFKIRSLVRVVLETLFYSLGILAAMCFIDPSQVTTQSIEQACTPLSSYLYWFVSSYVVMVLLSPFVNRFLLSISREEHRRLVLVAFAILCMLPTAFSATFLESGVLWFLFLYVLAAYWRLYNVFERPAKAVGMLAVGVGAMMANSAMVNVWGSLIPQHAAASVAPRLVCIAALVGCTVLMWRMRRSHAVWAVAILWVVVDLALSVTLGVNDVWTDSQRLAGLNQAPPLAAAVGLFMLFMSARPFSVRWVNVLASCAFGVYLIHENPMVCHELWQHNYLLEGLPAPALYVVAVGIAAGVYLTCAAIDLVRQHAFERPVMALVDGGACGRALDRIDAWFNGDTSPTRAAIASNAQGAGLVRAGRIVDDRGKTE</sequence>
<gene>
    <name evidence="9" type="ORF">DMP06_02260</name>
</gene>
<dbReference type="AlphaFoldDB" id="A0A3N0B3V4"/>
<feature type="transmembrane region" description="Helical" evidence="7">
    <location>
        <begin position="310"/>
        <end position="328"/>
    </location>
</feature>
<feature type="transmembrane region" description="Helical" evidence="7">
    <location>
        <begin position="35"/>
        <end position="51"/>
    </location>
</feature>
<evidence type="ECO:0000256" key="3">
    <source>
        <dbReference type="ARBA" id="ARBA00022475"/>
    </source>
</evidence>
<feature type="transmembrane region" description="Helical" evidence="7">
    <location>
        <begin position="335"/>
        <end position="352"/>
    </location>
</feature>
<organism evidence="9 10">
    <name type="scientific">Slackia equolifaciens</name>
    <dbReference type="NCBI Taxonomy" id="498718"/>
    <lineage>
        <taxon>Bacteria</taxon>
        <taxon>Bacillati</taxon>
        <taxon>Actinomycetota</taxon>
        <taxon>Coriobacteriia</taxon>
        <taxon>Eggerthellales</taxon>
        <taxon>Eggerthellaceae</taxon>
        <taxon>Slackia</taxon>
    </lineage>
</organism>
<comment type="similarity">
    <text evidence="2">Belongs to the acyltransferase 3 family.</text>
</comment>
<feature type="transmembrane region" description="Helical" evidence="7">
    <location>
        <begin position="99"/>
        <end position="117"/>
    </location>
</feature>
<dbReference type="InterPro" id="IPR002656">
    <property type="entry name" value="Acyl_transf_3_dom"/>
</dbReference>
<evidence type="ECO:0000259" key="8">
    <source>
        <dbReference type="Pfam" id="PF01757"/>
    </source>
</evidence>
<evidence type="ECO:0000313" key="9">
    <source>
        <dbReference type="EMBL" id="RNL41429.1"/>
    </source>
</evidence>
<evidence type="ECO:0000256" key="5">
    <source>
        <dbReference type="ARBA" id="ARBA00022989"/>
    </source>
</evidence>
<feature type="transmembrane region" description="Helical" evidence="7">
    <location>
        <begin position="63"/>
        <end position="87"/>
    </location>
</feature>
<dbReference type="Pfam" id="PF01757">
    <property type="entry name" value="Acyl_transf_3"/>
    <property type="match status" value="1"/>
</dbReference>
<dbReference type="RefSeq" id="WP_123208127.1">
    <property type="nucleotide sequence ID" value="NZ_JBHTHO010000031.1"/>
</dbReference>
<protein>
    <recommendedName>
        <fullName evidence="8">Acyltransferase 3 domain-containing protein</fullName>
    </recommendedName>
</protein>
<keyword evidence="3" id="KW-1003">Cell membrane</keyword>
<evidence type="ECO:0000256" key="6">
    <source>
        <dbReference type="ARBA" id="ARBA00023136"/>
    </source>
</evidence>
<feature type="domain" description="Acyltransferase 3" evidence="8">
    <location>
        <begin position="33"/>
        <end position="280"/>
    </location>
</feature>
<feature type="transmembrane region" description="Helical" evidence="7">
    <location>
        <begin position="220"/>
        <end position="240"/>
    </location>
</feature>
<evidence type="ECO:0000256" key="1">
    <source>
        <dbReference type="ARBA" id="ARBA00004651"/>
    </source>
</evidence>
<feature type="transmembrane region" description="Helical" evidence="7">
    <location>
        <begin position="170"/>
        <end position="189"/>
    </location>
</feature>
<accession>A0A3N0B3V4</accession>
<evidence type="ECO:0000313" key="10">
    <source>
        <dbReference type="Proteomes" id="UP000269591"/>
    </source>
</evidence>
<keyword evidence="5 7" id="KW-1133">Transmembrane helix</keyword>
<keyword evidence="4 7" id="KW-0812">Transmembrane</keyword>
<keyword evidence="6 7" id="KW-0472">Membrane</keyword>
<proteinExistence type="inferred from homology"/>
<evidence type="ECO:0000256" key="4">
    <source>
        <dbReference type="ARBA" id="ARBA00022692"/>
    </source>
</evidence>
<feature type="transmembrane region" description="Helical" evidence="7">
    <location>
        <begin position="195"/>
        <end position="213"/>
    </location>
</feature>
<dbReference type="Proteomes" id="UP000269591">
    <property type="component" value="Unassembled WGS sequence"/>
</dbReference>
<dbReference type="GO" id="GO:0016413">
    <property type="term" value="F:O-acetyltransferase activity"/>
    <property type="evidence" value="ECO:0007669"/>
    <property type="project" value="TreeGrafter"/>
</dbReference>
<dbReference type="PANTHER" id="PTHR40074">
    <property type="entry name" value="O-ACETYLTRANSFERASE WECH"/>
    <property type="match status" value="1"/>
</dbReference>
<name>A0A3N0B3V4_9ACTN</name>
<evidence type="ECO:0000256" key="2">
    <source>
        <dbReference type="ARBA" id="ARBA00007400"/>
    </source>
</evidence>
<dbReference type="EMBL" id="QIBX01000002">
    <property type="protein sequence ID" value="RNL41429.1"/>
    <property type="molecule type" value="Genomic_DNA"/>
</dbReference>
<evidence type="ECO:0000256" key="7">
    <source>
        <dbReference type="SAM" id="Phobius"/>
    </source>
</evidence>
<reference evidence="10" key="1">
    <citation type="submission" date="2018-05" db="EMBL/GenBank/DDBJ databases">
        <title>Genome Sequencing of selected type strains of the family Eggerthellaceae.</title>
        <authorList>
            <person name="Danylec N."/>
            <person name="Stoll D.A."/>
            <person name="Doetsch A."/>
            <person name="Huch M."/>
        </authorList>
    </citation>
    <scope>NUCLEOTIDE SEQUENCE [LARGE SCALE GENOMIC DNA]</scope>
    <source>
        <strain evidence="10">DSM 24851</strain>
    </source>
</reference>
<feature type="transmembrane region" description="Helical" evidence="7">
    <location>
        <begin position="277"/>
        <end position="298"/>
    </location>
</feature>
<dbReference type="PANTHER" id="PTHR40074:SF2">
    <property type="entry name" value="O-ACETYLTRANSFERASE WECH"/>
    <property type="match status" value="1"/>
</dbReference>
<feature type="transmembrane region" description="Helical" evidence="7">
    <location>
        <begin position="375"/>
        <end position="397"/>
    </location>
</feature>
<dbReference type="GO" id="GO:0005886">
    <property type="term" value="C:plasma membrane"/>
    <property type="evidence" value="ECO:0007669"/>
    <property type="project" value="UniProtKB-SubCell"/>
</dbReference>
<feature type="transmembrane region" description="Helical" evidence="7">
    <location>
        <begin position="252"/>
        <end position="270"/>
    </location>
</feature>
<dbReference type="GO" id="GO:0009246">
    <property type="term" value="P:enterobacterial common antigen biosynthetic process"/>
    <property type="evidence" value="ECO:0007669"/>
    <property type="project" value="TreeGrafter"/>
</dbReference>
<comment type="subcellular location">
    <subcellularLocation>
        <location evidence="1">Cell membrane</location>
        <topology evidence="1">Multi-pass membrane protein</topology>
    </subcellularLocation>
</comment>
<comment type="caution">
    <text evidence="9">The sequence shown here is derived from an EMBL/GenBank/DDBJ whole genome shotgun (WGS) entry which is preliminary data.</text>
</comment>
<feature type="transmembrane region" description="Helical" evidence="7">
    <location>
        <begin position="137"/>
        <end position="158"/>
    </location>
</feature>